<evidence type="ECO:0000313" key="1">
    <source>
        <dbReference type="EMBL" id="SCA59961.1"/>
    </source>
</evidence>
<reference evidence="1 2" key="1">
    <citation type="submission" date="2016-07" db="EMBL/GenBank/DDBJ databases">
        <authorList>
            <consortium name="Pathogen Informatics"/>
        </authorList>
    </citation>
    <scope>NUCLEOTIDE SEQUENCE [LARGE SCALE GENOMIC DNA]</scope>
</reference>
<gene>
    <name evidence="1" type="ORF">PVT01_000056700</name>
</gene>
<evidence type="ECO:0008006" key="3">
    <source>
        <dbReference type="Google" id="ProtNLM"/>
    </source>
</evidence>
<dbReference type="EMBL" id="FLYH01000137">
    <property type="protein sequence ID" value="SCA59961.1"/>
    <property type="molecule type" value="Genomic_DNA"/>
</dbReference>
<sequence length="151" mass="16702">MPELQAEPENDELFKTTERSAMRSNEQIFTPPGYDKAYTGVMMRNVDGRITELNSNPHTIPKDGLLDKVQDFFTGTLGQVDPVPVVGVSGGMGALFLLFRYTPVGAFFRGGRGRAHRIPRSFNGQFLGGFPGYEEYDVGHILYGPMNPLAE</sequence>
<dbReference type="AlphaFoldDB" id="A0A1G4EC82"/>
<proteinExistence type="predicted"/>
<dbReference type="VEuPathDB" id="PlasmoDB:PVX_033690"/>
<protein>
    <recommendedName>
        <fullName evidence="3">VIR protein</fullName>
    </recommendedName>
</protein>
<dbReference type="Proteomes" id="UP000196402">
    <property type="component" value="Unassembled WGS sequence"/>
</dbReference>
<accession>A0A1G4EC82</accession>
<evidence type="ECO:0000313" key="2">
    <source>
        <dbReference type="Proteomes" id="UP000196402"/>
    </source>
</evidence>
<organism evidence="1 2">
    <name type="scientific">Plasmodium vivax</name>
    <name type="common">malaria parasite P. vivax</name>
    <dbReference type="NCBI Taxonomy" id="5855"/>
    <lineage>
        <taxon>Eukaryota</taxon>
        <taxon>Sar</taxon>
        <taxon>Alveolata</taxon>
        <taxon>Apicomplexa</taxon>
        <taxon>Aconoidasida</taxon>
        <taxon>Haemosporida</taxon>
        <taxon>Plasmodiidae</taxon>
        <taxon>Plasmodium</taxon>
        <taxon>Plasmodium (Plasmodium)</taxon>
    </lineage>
</organism>
<name>A0A1G4EC82_PLAVI</name>